<accession>A0A3S4GMU1</accession>
<reference evidence="2 3" key="1">
    <citation type="submission" date="2018-12" db="EMBL/GenBank/DDBJ databases">
        <authorList>
            <person name="Criscuolo A."/>
        </authorList>
    </citation>
    <scope>NUCLEOTIDE SEQUENCE [LARGE SCALE GENOMIC DNA]</scope>
    <source>
        <strain evidence="2">ACIP1116281</strain>
    </source>
</reference>
<dbReference type="EMBL" id="UZWD01000066">
    <property type="protein sequence ID" value="VDS06696.1"/>
    <property type="molecule type" value="Genomic_DNA"/>
</dbReference>
<dbReference type="SMART" id="SM00267">
    <property type="entry name" value="GGDEF"/>
    <property type="match status" value="1"/>
</dbReference>
<dbReference type="OrthoDB" id="7945401at2"/>
<name>A0A3S4GMU1_9HYPH</name>
<dbReference type="RefSeq" id="WP_126152208.1">
    <property type="nucleotide sequence ID" value="NZ_JBHTMH010000001.1"/>
</dbReference>
<gene>
    <name evidence="2" type="primary">cph2_4</name>
    <name evidence="2" type="ORF">DEVEQU_03861</name>
</gene>
<dbReference type="AlphaFoldDB" id="A0A3S4GMU1"/>
<dbReference type="Pfam" id="PF00990">
    <property type="entry name" value="GGDEF"/>
    <property type="match status" value="1"/>
</dbReference>
<sequence>MNRVTMSGSDGFWARVRTALGGGKIAEPAYGHAEIATTPNGKPKPARVNDELRQGWDLAAQRKVSLCVMALEIDRYAEYVAAYGRDAADDCIETLLATISVLLTHDSHRCIRSGRAGLTLVLPDMPVLMARELARKIAIAVRRQGLANRESHAGHVTLGIGLAVINPHGKVDRLVTTAAEKALRKAQKRGLARLEVADLRTHEDATRRAA</sequence>
<proteinExistence type="predicted"/>
<dbReference type="SUPFAM" id="SSF55073">
    <property type="entry name" value="Nucleotide cyclase"/>
    <property type="match status" value="1"/>
</dbReference>
<feature type="domain" description="GGDEF" evidence="1">
    <location>
        <begin position="64"/>
        <end position="199"/>
    </location>
</feature>
<organism evidence="2 3">
    <name type="scientific">Devosia equisanguinis</name>
    <dbReference type="NCBI Taxonomy" id="2490941"/>
    <lineage>
        <taxon>Bacteria</taxon>
        <taxon>Pseudomonadati</taxon>
        <taxon>Pseudomonadota</taxon>
        <taxon>Alphaproteobacteria</taxon>
        <taxon>Hyphomicrobiales</taxon>
        <taxon>Devosiaceae</taxon>
        <taxon>Devosia</taxon>
    </lineage>
</organism>
<protein>
    <submittedName>
        <fullName evidence="2">Phytochrome-like protein cph2</fullName>
    </submittedName>
</protein>
<dbReference type="Proteomes" id="UP000268844">
    <property type="component" value="Unassembled WGS sequence"/>
</dbReference>
<keyword evidence="3" id="KW-1185">Reference proteome</keyword>
<dbReference type="InterPro" id="IPR029787">
    <property type="entry name" value="Nucleotide_cyclase"/>
</dbReference>
<evidence type="ECO:0000313" key="2">
    <source>
        <dbReference type="EMBL" id="VDS06696.1"/>
    </source>
</evidence>
<dbReference type="PROSITE" id="PS50887">
    <property type="entry name" value="GGDEF"/>
    <property type="match status" value="1"/>
</dbReference>
<dbReference type="InterPro" id="IPR043128">
    <property type="entry name" value="Rev_trsase/Diguanyl_cyclase"/>
</dbReference>
<evidence type="ECO:0000313" key="3">
    <source>
        <dbReference type="Proteomes" id="UP000268844"/>
    </source>
</evidence>
<evidence type="ECO:0000259" key="1">
    <source>
        <dbReference type="PROSITE" id="PS50887"/>
    </source>
</evidence>
<dbReference type="Gene3D" id="3.30.70.270">
    <property type="match status" value="1"/>
</dbReference>
<dbReference type="NCBIfam" id="TIGR00254">
    <property type="entry name" value="GGDEF"/>
    <property type="match status" value="1"/>
</dbReference>
<dbReference type="InterPro" id="IPR000160">
    <property type="entry name" value="GGDEF_dom"/>
</dbReference>